<reference evidence="13 14" key="1">
    <citation type="journal article" date="2024" name="Front. Microbiol.">
        <title>Novel thermophilic genera Geochorda gen. nov. and Carboxydochorda gen. nov. from the deep terrestrial subsurface reveal the ecophysiological diversity in the class Limnochordia.</title>
        <authorList>
            <person name="Karnachuk O.V."/>
            <person name="Lukina A.P."/>
            <person name="Avakyan M.R."/>
            <person name="Kadnikov V.V."/>
            <person name="Begmatov S."/>
            <person name="Beletsky A.V."/>
            <person name="Vlasova K.G."/>
            <person name="Novikov A.A."/>
            <person name="Shcherbakova V.A."/>
            <person name="Mardanov A.V."/>
            <person name="Ravin N.V."/>
        </authorList>
    </citation>
    <scope>NUCLEOTIDE SEQUENCE [LARGE SCALE GENOMIC DNA]</scope>
    <source>
        <strain evidence="13 14">L945</strain>
    </source>
</reference>
<proteinExistence type="inferred from homology"/>
<evidence type="ECO:0000256" key="3">
    <source>
        <dbReference type="ARBA" id="ARBA00004947"/>
    </source>
</evidence>
<organism evidence="13 14">
    <name type="scientific">Carboxydichorda subterranea</name>
    <dbReference type="NCBI Taxonomy" id="3109565"/>
    <lineage>
        <taxon>Bacteria</taxon>
        <taxon>Bacillati</taxon>
        <taxon>Bacillota</taxon>
        <taxon>Limnochordia</taxon>
        <taxon>Limnochordales</taxon>
        <taxon>Geochordaceae</taxon>
        <taxon>Carboxydichorda</taxon>
    </lineage>
</organism>
<evidence type="ECO:0000256" key="2">
    <source>
        <dbReference type="ARBA" id="ARBA00001911"/>
    </source>
</evidence>
<comment type="pathway">
    <text evidence="3 11">Carbohydrate metabolism; galactose metabolism.</text>
</comment>
<protein>
    <recommendedName>
        <fullName evidence="6 11">UDP-glucose 4-epimerase</fullName>
        <ecNumber evidence="5 11">5.1.3.2</ecNumber>
    </recommendedName>
</protein>
<dbReference type="InterPro" id="IPR005886">
    <property type="entry name" value="UDP_G4E"/>
</dbReference>
<keyword evidence="8" id="KW-0299">Galactose metabolism</keyword>
<dbReference type="InterPro" id="IPR001509">
    <property type="entry name" value="Epimerase_deHydtase"/>
</dbReference>
<dbReference type="EMBL" id="CP141615">
    <property type="protein sequence ID" value="WRP16992.1"/>
    <property type="molecule type" value="Genomic_DNA"/>
</dbReference>
<dbReference type="NCBIfam" id="TIGR01179">
    <property type="entry name" value="galE"/>
    <property type="match status" value="1"/>
</dbReference>
<comment type="catalytic activity">
    <reaction evidence="1 11">
        <text>UDP-alpha-D-glucose = UDP-alpha-D-galactose</text>
        <dbReference type="Rhea" id="RHEA:22168"/>
        <dbReference type="ChEBI" id="CHEBI:58885"/>
        <dbReference type="ChEBI" id="CHEBI:66914"/>
        <dbReference type="EC" id="5.1.3.2"/>
    </reaction>
</comment>
<dbReference type="PANTHER" id="PTHR43725">
    <property type="entry name" value="UDP-GLUCOSE 4-EPIMERASE"/>
    <property type="match status" value="1"/>
</dbReference>
<feature type="domain" description="NAD-dependent epimerase/dehydratase" evidence="12">
    <location>
        <begin position="3"/>
        <end position="252"/>
    </location>
</feature>
<evidence type="ECO:0000313" key="14">
    <source>
        <dbReference type="Proteomes" id="UP001332192"/>
    </source>
</evidence>
<evidence type="ECO:0000256" key="8">
    <source>
        <dbReference type="ARBA" id="ARBA00023144"/>
    </source>
</evidence>
<dbReference type="EC" id="5.1.3.2" evidence="5 11"/>
<dbReference type="Pfam" id="PF01370">
    <property type="entry name" value="Epimerase"/>
    <property type="match status" value="1"/>
</dbReference>
<keyword evidence="9 11" id="KW-0413">Isomerase</keyword>
<evidence type="ECO:0000256" key="11">
    <source>
        <dbReference type="RuleBase" id="RU366046"/>
    </source>
</evidence>
<evidence type="ECO:0000256" key="4">
    <source>
        <dbReference type="ARBA" id="ARBA00007637"/>
    </source>
</evidence>
<gene>
    <name evidence="13" type="primary">galE</name>
    <name evidence="13" type="ORF">U7230_13005</name>
</gene>
<sequence length="324" mass="35580">MNVLVTGGAGYVGSHAVLALLEAGHDVTVLDDLSSGHPEAVRDVPLAVADVTDRGALERLVRERGPFDAVMHFAGKIQVGESVRKPDLYFHVNVVGTLHLLELLARHGTRWFVFSSSAAVYGEPETVPIPEEHPLRPASPYGETKRAVEAMLPWWEEAYGLRWVSLRYFNAAGADPRGRTGERHDPETHLIPVVLQVALGRRDAVEVYGTDWPTADGTCVRDFVHVSDLATAHRLALEHLGNGGASGCFNLGGGQGWSVRQVIEVCRQVTGRPIPVREAPRRPGDPAVLVADPARARRQLRWQPQFSSLETIVRTAWDWHKAGY</sequence>
<evidence type="ECO:0000256" key="7">
    <source>
        <dbReference type="ARBA" id="ARBA00023027"/>
    </source>
</evidence>
<evidence type="ECO:0000256" key="5">
    <source>
        <dbReference type="ARBA" id="ARBA00013189"/>
    </source>
</evidence>
<evidence type="ECO:0000313" key="13">
    <source>
        <dbReference type="EMBL" id="WRP16992.1"/>
    </source>
</evidence>
<evidence type="ECO:0000256" key="10">
    <source>
        <dbReference type="ARBA" id="ARBA00023277"/>
    </source>
</evidence>
<comment type="subunit">
    <text evidence="11">Homodimer.</text>
</comment>
<dbReference type="PANTHER" id="PTHR43725:SF53">
    <property type="entry name" value="UDP-ARABINOSE 4-EPIMERASE 1"/>
    <property type="match status" value="1"/>
</dbReference>
<evidence type="ECO:0000259" key="12">
    <source>
        <dbReference type="Pfam" id="PF01370"/>
    </source>
</evidence>
<keyword evidence="14" id="KW-1185">Reference proteome</keyword>
<dbReference type="Proteomes" id="UP001332192">
    <property type="component" value="Chromosome"/>
</dbReference>
<dbReference type="Gene3D" id="3.90.25.10">
    <property type="entry name" value="UDP-galactose 4-epimerase, domain 1"/>
    <property type="match status" value="1"/>
</dbReference>
<name>A0ABZ1BW09_9FIRM</name>
<dbReference type="GO" id="GO:0003978">
    <property type="term" value="F:UDP-glucose 4-epimerase activity"/>
    <property type="evidence" value="ECO:0007669"/>
    <property type="project" value="UniProtKB-EC"/>
</dbReference>
<dbReference type="SUPFAM" id="SSF51735">
    <property type="entry name" value="NAD(P)-binding Rossmann-fold domains"/>
    <property type="match status" value="1"/>
</dbReference>
<comment type="similarity">
    <text evidence="4 11">Belongs to the NAD(P)-dependent epimerase/dehydratase family.</text>
</comment>
<keyword evidence="7 11" id="KW-0520">NAD</keyword>
<keyword evidence="10 11" id="KW-0119">Carbohydrate metabolism</keyword>
<dbReference type="RefSeq" id="WP_324716264.1">
    <property type="nucleotide sequence ID" value="NZ_CP141615.1"/>
</dbReference>
<dbReference type="InterPro" id="IPR036291">
    <property type="entry name" value="NAD(P)-bd_dom_sf"/>
</dbReference>
<evidence type="ECO:0000256" key="6">
    <source>
        <dbReference type="ARBA" id="ARBA00018569"/>
    </source>
</evidence>
<dbReference type="Gene3D" id="3.40.50.720">
    <property type="entry name" value="NAD(P)-binding Rossmann-like Domain"/>
    <property type="match status" value="1"/>
</dbReference>
<accession>A0ABZ1BW09</accession>
<comment type="cofactor">
    <cofactor evidence="2 11">
        <name>NAD(+)</name>
        <dbReference type="ChEBI" id="CHEBI:57540"/>
    </cofactor>
</comment>
<dbReference type="CDD" id="cd05247">
    <property type="entry name" value="UDP_G4E_1_SDR_e"/>
    <property type="match status" value="1"/>
</dbReference>
<evidence type="ECO:0000256" key="9">
    <source>
        <dbReference type="ARBA" id="ARBA00023235"/>
    </source>
</evidence>
<evidence type="ECO:0000256" key="1">
    <source>
        <dbReference type="ARBA" id="ARBA00000083"/>
    </source>
</evidence>